<sequence length="393" mass="45577">MARAFLIIEALELENQRKRETLHISRLRSLRDRHRIEKKEHKIVRRVERSPLDLSETQFIAHYRVSKKIFKHLCSELTPLLPKKFRRTKVSIESKVLAALSFYATGSYQKPVGMTFLQEISQPSISKAVRDVTLALNDINILRKYIHFPRTQQERKLIVDRFFNKFGFPGVLGCIDTTHVALVQPNEYEEWFFNSKHYHSRNVQIICDSQLNILSVDASFGGSTSDAEIWENGPIITHLRHLHRTAEFVWLLGDSAYPDQPYLLTPIANAEVGSAEEHYNGIHSKATNTVVQCISVLKARWRCLLAHRVLHYDHDFVAKIINACCVLHNIANQHQLPVPEMPAADSNADLLRQIHEEKEFVDEQEQLEKGRRQKSIIAHRLWTSRQNICTDKR</sequence>
<dbReference type="InterPro" id="IPR045249">
    <property type="entry name" value="HARBI1-like"/>
</dbReference>
<accession>A0A6J1WUV2</accession>
<keyword evidence="5" id="KW-0479">Metal-binding</keyword>
<evidence type="ECO:0000256" key="2">
    <source>
        <dbReference type="ARBA" id="ARBA00004123"/>
    </source>
</evidence>
<keyword evidence="4" id="KW-0540">Nuclease</keyword>
<keyword evidence="9" id="KW-1185">Reference proteome</keyword>
<evidence type="ECO:0000313" key="10">
    <source>
        <dbReference type="RefSeq" id="XP_026759710.2"/>
    </source>
</evidence>
<dbReference type="Proteomes" id="UP001652740">
    <property type="component" value="Unplaced"/>
</dbReference>
<evidence type="ECO:0000259" key="8">
    <source>
        <dbReference type="Pfam" id="PF13359"/>
    </source>
</evidence>
<feature type="domain" description="DDE Tnp4" evidence="8">
    <location>
        <begin position="175"/>
        <end position="329"/>
    </location>
</feature>
<dbReference type="KEGG" id="gmw:113518884"/>
<dbReference type="PANTHER" id="PTHR22930:SF289">
    <property type="entry name" value="DDE TNP4 DOMAIN-CONTAINING PROTEIN-RELATED"/>
    <property type="match status" value="1"/>
</dbReference>
<comment type="subcellular location">
    <subcellularLocation>
        <location evidence="2">Nucleus</location>
    </subcellularLocation>
</comment>
<evidence type="ECO:0000256" key="6">
    <source>
        <dbReference type="ARBA" id="ARBA00022801"/>
    </source>
</evidence>
<comment type="similarity">
    <text evidence="3">Belongs to the HARBI1 family.</text>
</comment>
<gene>
    <name evidence="10" type="primary">LOC113518884</name>
</gene>
<dbReference type="GO" id="GO:0046872">
    <property type="term" value="F:metal ion binding"/>
    <property type="evidence" value="ECO:0007669"/>
    <property type="project" value="UniProtKB-KW"/>
</dbReference>
<dbReference type="InParanoid" id="A0A6J1WUV2"/>
<dbReference type="GO" id="GO:0005634">
    <property type="term" value="C:nucleus"/>
    <property type="evidence" value="ECO:0007669"/>
    <property type="project" value="UniProtKB-SubCell"/>
</dbReference>
<evidence type="ECO:0000256" key="1">
    <source>
        <dbReference type="ARBA" id="ARBA00001968"/>
    </source>
</evidence>
<keyword evidence="6" id="KW-0378">Hydrolase</keyword>
<evidence type="ECO:0000256" key="7">
    <source>
        <dbReference type="ARBA" id="ARBA00023242"/>
    </source>
</evidence>
<evidence type="ECO:0000256" key="4">
    <source>
        <dbReference type="ARBA" id="ARBA00022722"/>
    </source>
</evidence>
<evidence type="ECO:0000313" key="9">
    <source>
        <dbReference type="Proteomes" id="UP001652740"/>
    </source>
</evidence>
<dbReference type="GO" id="GO:0016787">
    <property type="term" value="F:hydrolase activity"/>
    <property type="evidence" value="ECO:0007669"/>
    <property type="project" value="UniProtKB-KW"/>
</dbReference>
<organism evidence="9 10">
    <name type="scientific">Galleria mellonella</name>
    <name type="common">Greater wax moth</name>
    <dbReference type="NCBI Taxonomy" id="7137"/>
    <lineage>
        <taxon>Eukaryota</taxon>
        <taxon>Metazoa</taxon>
        <taxon>Ecdysozoa</taxon>
        <taxon>Arthropoda</taxon>
        <taxon>Hexapoda</taxon>
        <taxon>Insecta</taxon>
        <taxon>Pterygota</taxon>
        <taxon>Neoptera</taxon>
        <taxon>Endopterygota</taxon>
        <taxon>Lepidoptera</taxon>
        <taxon>Glossata</taxon>
        <taxon>Ditrysia</taxon>
        <taxon>Pyraloidea</taxon>
        <taxon>Pyralidae</taxon>
        <taxon>Galleriinae</taxon>
        <taxon>Galleria</taxon>
    </lineage>
</organism>
<keyword evidence="7" id="KW-0539">Nucleus</keyword>
<dbReference type="RefSeq" id="XP_026759710.2">
    <property type="nucleotide sequence ID" value="XM_026903909.3"/>
</dbReference>
<dbReference type="Pfam" id="PF13359">
    <property type="entry name" value="DDE_Tnp_4"/>
    <property type="match status" value="1"/>
</dbReference>
<reference evidence="10" key="1">
    <citation type="submission" date="2025-08" db="UniProtKB">
        <authorList>
            <consortium name="RefSeq"/>
        </authorList>
    </citation>
    <scope>IDENTIFICATION</scope>
    <source>
        <tissue evidence="10">Whole larvae</tissue>
    </source>
</reference>
<dbReference type="AlphaFoldDB" id="A0A6J1WUV2"/>
<proteinExistence type="inferred from homology"/>
<dbReference type="GO" id="GO:0004518">
    <property type="term" value="F:nuclease activity"/>
    <property type="evidence" value="ECO:0007669"/>
    <property type="project" value="UniProtKB-KW"/>
</dbReference>
<name>A0A6J1WUV2_GALME</name>
<dbReference type="InterPro" id="IPR027806">
    <property type="entry name" value="HARBI1_dom"/>
</dbReference>
<dbReference type="GeneID" id="113518884"/>
<dbReference type="PANTHER" id="PTHR22930">
    <property type="match status" value="1"/>
</dbReference>
<evidence type="ECO:0000256" key="3">
    <source>
        <dbReference type="ARBA" id="ARBA00006958"/>
    </source>
</evidence>
<protein>
    <submittedName>
        <fullName evidence="10">Nuclease HARBI1</fullName>
    </submittedName>
</protein>
<comment type="cofactor">
    <cofactor evidence="1">
        <name>a divalent metal cation</name>
        <dbReference type="ChEBI" id="CHEBI:60240"/>
    </cofactor>
</comment>
<evidence type="ECO:0000256" key="5">
    <source>
        <dbReference type="ARBA" id="ARBA00022723"/>
    </source>
</evidence>